<evidence type="ECO:0000313" key="4">
    <source>
        <dbReference type="Proteomes" id="UP001215280"/>
    </source>
</evidence>
<feature type="compositionally biased region" description="Polar residues" evidence="1">
    <location>
        <begin position="305"/>
        <end position="314"/>
    </location>
</feature>
<comment type="caution">
    <text evidence="3">The sequence shown here is derived from an EMBL/GenBank/DDBJ whole genome shotgun (WGS) entry which is preliminary data.</text>
</comment>
<protein>
    <recommendedName>
        <fullName evidence="2">DUF6532 domain-containing protein</fullName>
    </recommendedName>
</protein>
<keyword evidence="4" id="KW-1185">Reference proteome</keyword>
<evidence type="ECO:0000313" key="3">
    <source>
        <dbReference type="EMBL" id="KAJ7723743.1"/>
    </source>
</evidence>
<organism evidence="3 4">
    <name type="scientific">Mycena maculata</name>
    <dbReference type="NCBI Taxonomy" id="230809"/>
    <lineage>
        <taxon>Eukaryota</taxon>
        <taxon>Fungi</taxon>
        <taxon>Dikarya</taxon>
        <taxon>Basidiomycota</taxon>
        <taxon>Agaricomycotina</taxon>
        <taxon>Agaricomycetes</taxon>
        <taxon>Agaricomycetidae</taxon>
        <taxon>Agaricales</taxon>
        <taxon>Marasmiineae</taxon>
        <taxon>Mycenaceae</taxon>
        <taxon>Mycena</taxon>
    </lineage>
</organism>
<feature type="region of interest" description="Disordered" evidence="1">
    <location>
        <begin position="596"/>
        <end position="627"/>
    </location>
</feature>
<feature type="region of interest" description="Disordered" evidence="1">
    <location>
        <begin position="132"/>
        <end position="171"/>
    </location>
</feature>
<dbReference type="Pfam" id="PF20149">
    <property type="entry name" value="DUF6532"/>
    <property type="match status" value="1"/>
</dbReference>
<feature type="compositionally biased region" description="Basic and acidic residues" evidence="1">
    <location>
        <begin position="19"/>
        <end position="45"/>
    </location>
</feature>
<feature type="region of interest" description="Disordered" evidence="1">
    <location>
        <begin position="289"/>
        <end position="314"/>
    </location>
</feature>
<feature type="region of interest" description="Disordered" evidence="1">
    <location>
        <begin position="1"/>
        <end position="45"/>
    </location>
</feature>
<reference evidence="3" key="1">
    <citation type="submission" date="2023-03" db="EMBL/GenBank/DDBJ databases">
        <title>Massive genome expansion in bonnet fungi (Mycena s.s.) driven by repeated elements and novel gene families across ecological guilds.</title>
        <authorList>
            <consortium name="Lawrence Berkeley National Laboratory"/>
            <person name="Harder C.B."/>
            <person name="Miyauchi S."/>
            <person name="Viragh M."/>
            <person name="Kuo A."/>
            <person name="Thoen E."/>
            <person name="Andreopoulos B."/>
            <person name="Lu D."/>
            <person name="Skrede I."/>
            <person name="Drula E."/>
            <person name="Henrissat B."/>
            <person name="Morin E."/>
            <person name="Kohler A."/>
            <person name="Barry K."/>
            <person name="LaButti K."/>
            <person name="Morin E."/>
            <person name="Salamov A."/>
            <person name="Lipzen A."/>
            <person name="Mereny Z."/>
            <person name="Hegedus B."/>
            <person name="Baldrian P."/>
            <person name="Stursova M."/>
            <person name="Weitz H."/>
            <person name="Taylor A."/>
            <person name="Grigoriev I.V."/>
            <person name="Nagy L.G."/>
            <person name="Martin F."/>
            <person name="Kauserud H."/>
        </authorList>
    </citation>
    <scope>NUCLEOTIDE SEQUENCE</scope>
    <source>
        <strain evidence="3">CBHHK188m</strain>
    </source>
</reference>
<evidence type="ECO:0000256" key="1">
    <source>
        <dbReference type="SAM" id="MobiDB-lite"/>
    </source>
</evidence>
<evidence type="ECO:0000259" key="2">
    <source>
        <dbReference type="Pfam" id="PF20149"/>
    </source>
</evidence>
<feature type="region of interest" description="Disordered" evidence="1">
    <location>
        <begin position="213"/>
        <end position="235"/>
    </location>
</feature>
<feature type="domain" description="DUF6532" evidence="2">
    <location>
        <begin position="407"/>
        <end position="535"/>
    </location>
</feature>
<gene>
    <name evidence="3" type="ORF">DFH07DRAFT_783484</name>
</gene>
<feature type="compositionally biased region" description="Acidic residues" evidence="1">
    <location>
        <begin position="614"/>
        <end position="627"/>
    </location>
</feature>
<dbReference type="AlphaFoldDB" id="A0AAD7HLW0"/>
<dbReference type="InterPro" id="IPR045341">
    <property type="entry name" value="DUF6532"/>
</dbReference>
<accession>A0AAD7HLW0</accession>
<feature type="compositionally biased region" description="Acidic residues" evidence="1">
    <location>
        <begin position="136"/>
        <end position="150"/>
    </location>
</feature>
<name>A0AAD7HLW0_9AGAR</name>
<proteinExistence type="predicted"/>
<dbReference type="EMBL" id="JARJLG010000244">
    <property type="protein sequence ID" value="KAJ7723743.1"/>
    <property type="molecule type" value="Genomic_DNA"/>
</dbReference>
<feature type="compositionally biased region" description="Acidic residues" evidence="1">
    <location>
        <begin position="160"/>
        <end position="171"/>
    </location>
</feature>
<sequence>MAGRSKRTQSTARPGKIIADSKQKRRSPDEKAADELAKEQAKAAKEKNTIEIRPYNFRAHQASIRRVAEKEDALRLEDEQAHAHSARPDLFTAVANRSAADEVNLVLSHEMLILSETPQIFEDSAHHGDVEMQGASEDEAPDGAMDEGSDADYNYQPGDEPSEDQADVDSETEAVQEFLRARAAAKKKGKKPVKAAKGTLRAEIQGAARVPIPVNGDKSLKRKPSDQAAQVQPKKSKIPAIGGLKKGWQKAVGVVASNSTNMKAVRGRAASVSTTATMHSVVSSRASSMASAKSGVTDDPIPTGEFNNEESQPSLQAARGAKTTNAMTVATAKMGISLVPKVVALNFDGKVQHKAKPKYTNSHLPFPADSYPADLKFWQTKYIPELIRWAGTHDDPFAANSHPEFRPVVLGMWTQYFTAYDITDAMYAVAAAAIRNWRSKIGKTPLHVVETIFENDEKYATIDARVDKLQDSAFIYLDEENETGAYRSELILRAFAAHLDRVSRVDADYGHPVGALAITCAAVERALHKWKTGESLETGVKRKGKRSVSSFIAVLWAARAKAYLPPIKELTPRKWEKIIVMSSPYILSAAQITVDDTEGEESGGDSRGLINISDDSDDNEPEEVVEE</sequence>
<dbReference type="Proteomes" id="UP001215280">
    <property type="component" value="Unassembled WGS sequence"/>
</dbReference>